<name>A0AAU7X6A3_9HYPH</name>
<evidence type="ECO:0000256" key="2">
    <source>
        <dbReference type="SAM" id="Phobius"/>
    </source>
</evidence>
<protein>
    <submittedName>
        <fullName evidence="3">AtpZ/AtpI family protein</fullName>
    </submittedName>
</protein>
<evidence type="ECO:0000256" key="1">
    <source>
        <dbReference type="SAM" id="MobiDB-lite"/>
    </source>
</evidence>
<feature type="compositionally biased region" description="Polar residues" evidence="1">
    <location>
        <begin position="1"/>
        <end position="15"/>
    </location>
</feature>
<organism evidence="3">
    <name type="scientific">Methyloraptor flagellatus</name>
    <dbReference type="NCBI Taxonomy" id="3162530"/>
    <lineage>
        <taxon>Bacteria</taxon>
        <taxon>Pseudomonadati</taxon>
        <taxon>Pseudomonadota</taxon>
        <taxon>Alphaproteobacteria</taxon>
        <taxon>Hyphomicrobiales</taxon>
        <taxon>Ancalomicrobiaceae</taxon>
        <taxon>Methyloraptor</taxon>
    </lineage>
</organism>
<reference evidence="3" key="1">
    <citation type="submission" date="2024-06" db="EMBL/GenBank/DDBJ databases">
        <title>Methylostella associata gen. nov., sp. nov., a novel Ancalomicrobiaceae-affiliated facultatively methylotrophic bacteria that feed on methanotrophs of the genus Methylococcus.</title>
        <authorList>
            <person name="Saltykova V."/>
            <person name="Danilova O.V."/>
            <person name="Oshkin I.Y."/>
            <person name="Belova S.E."/>
            <person name="Pimenov N.V."/>
            <person name="Dedysh S.N."/>
        </authorList>
    </citation>
    <scope>NUCLEOTIDE SEQUENCE</scope>
    <source>
        <strain evidence="3">S20</strain>
    </source>
</reference>
<gene>
    <name evidence="3" type="ORF">ABS361_13520</name>
</gene>
<keyword evidence="2" id="KW-1133">Transmembrane helix</keyword>
<dbReference type="Pfam" id="PF09527">
    <property type="entry name" value="ATPase_gene1"/>
    <property type="match status" value="1"/>
</dbReference>
<feature type="transmembrane region" description="Helical" evidence="2">
    <location>
        <begin position="95"/>
        <end position="116"/>
    </location>
</feature>
<dbReference type="KEGG" id="mflg:ABS361_13520"/>
<keyword evidence="2" id="KW-0812">Transmembrane</keyword>
<evidence type="ECO:0000313" key="3">
    <source>
        <dbReference type="EMBL" id="XBY43120.1"/>
    </source>
</evidence>
<accession>A0AAU7X6A3</accession>
<proteinExistence type="predicted"/>
<dbReference type="RefSeq" id="WP_407048222.1">
    <property type="nucleotide sequence ID" value="NZ_CP158568.1"/>
</dbReference>
<feature type="transmembrane region" description="Helical" evidence="2">
    <location>
        <begin position="65"/>
        <end position="89"/>
    </location>
</feature>
<feature type="region of interest" description="Disordered" evidence="1">
    <location>
        <begin position="1"/>
        <end position="31"/>
    </location>
</feature>
<dbReference type="AlphaFoldDB" id="A0AAU7X6A3"/>
<dbReference type="EMBL" id="CP158568">
    <property type="protein sequence ID" value="XBY43120.1"/>
    <property type="molecule type" value="Genomic_DNA"/>
</dbReference>
<dbReference type="InterPro" id="IPR032820">
    <property type="entry name" value="ATPase_put"/>
</dbReference>
<sequence>MTGDDSNQQPIRNDVSSAAGGGAAQRSAADEARLAERLEGLEKTLQDKRRAEAERVRGDEPKAGYALAVKLASEFVGGVVVGAGLGWFIDRMFGSAPWGLIVFLLLGFAAGVLNVLRAQGMVTQPGSKSGSGSGDGRGPGI</sequence>
<keyword evidence="2" id="KW-0472">Membrane</keyword>